<evidence type="ECO:0000313" key="3">
    <source>
        <dbReference type="Proteomes" id="UP000074410"/>
    </source>
</evidence>
<dbReference type="AlphaFoldDB" id="A0A147JA86"/>
<feature type="compositionally biased region" description="Polar residues" evidence="1">
    <location>
        <begin position="32"/>
        <end position="49"/>
    </location>
</feature>
<feature type="region of interest" description="Disordered" evidence="1">
    <location>
        <begin position="32"/>
        <end position="53"/>
    </location>
</feature>
<evidence type="ECO:0000256" key="1">
    <source>
        <dbReference type="SAM" id="MobiDB-lite"/>
    </source>
</evidence>
<sequence length="62" mass="6543">MTDIKTAKPFLMSTAHRMAHDNAVSTQAQLPGNQTKMAGSNGAQHQSDGTGVGGYSTFDYVI</sequence>
<organism evidence="2 3">
    <name type="scientific">Sphingomonas sanguinis</name>
    <dbReference type="NCBI Taxonomy" id="33051"/>
    <lineage>
        <taxon>Bacteria</taxon>
        <taxon>Pseudomonadati</taxon>
        <taxon>Pseudomonadota</taxon>
        <taxon>Alphaproteobacteria</taxon>
        <taxon>Sphingomonadales</taxon>
        <taxon>Sphingomonadaceae</taxon>
        <taxon>Sphingomonas</taxon>
    </lineage>
</organism>
<dbReference type="EMBL" id="LDTC01000044">
    <property type="protein sequence ID" value="KTW14866.1"/>
    <property type="molecule type" value="Genomic_DNA"/>
</dbReference>
<proteinExistence type="predicted"/>
<protein>
    <submittedName>
        <fullName evidence="2">Uncharacterized protein</fullName>
    </submittedName>
</protein>
<accession>A0A147JA86</accession>
<dbReference type="RefSeq" id="WP_058716271.1">
    <property type="nucleotide sequence ID" value="NZ_LDTC01000044.1"/>
</dbReference>
<dbReference type="Proteomes" id="UP000074410">
    <property type="component" value="Unassembled WGS sequence"/>
</dbReference>
<name>A0A147JA86_9SPHN</name>
<evidence type="ECO:0000313" key="2">
    <source>
        <dbReference type="EMBL" id="KTW14866.1"/>
    </source>
</evidence>
<dbReference type="PATRIC" id="fig|33051.5.peg.2216"/>
<reference evidence="2 3" key="1">
    <citation type="journal article" date="2016" name="Front. Microbiol.">
        <title>Genomic Resource of Rice Seed Associated Bacteria.</title>
        <authorList>
            <person name="Midha S."/>
            <person name="Bansal K."/>
            <person name="Sharma S."/>
            <person name="Kumar N."/>
            <person name="Patil P.P."/>
            <person name="Chaudhry V."/>
            <person name="Patil P.B."/>
        </authorList>
    </citation>
    <scope>NUCLEOTIDE SEQUENCE [LARGE SCALE GENOMIC DNA]</scope>
    <source>
        <strain evidence="2 3">NS258</strain>
    </source>
</reference>
<gene>
    <name evidence="2" type="ORF">NS258_06275</name>
</gene>
<comment type="caution">
    <text evidence="2">The sequence shown here is derived from an EMBL/GenBank/DDBJ whole genome shotgun (WGS) entry which is preliminary data.</text>
</comment>